<evidence type="ECO:0000256" key="1">
    <source>
        <dbReference type="ARBA" id="ARBA00022475"/>
    </source>
</evidence>
<dbReference type="Gene3D" id="3.40.50.11690">
    <property type="entry name" value="Cell division protein FtsQ/DivIB"/>
    <property type="match status" value="1"/>
</dbReference>
<evidence type="ECO:0000256" key="3">
    <source>
        <dbReference type="ARBA" id="ARBA00022618"/>
    </source>
</evidence>
<proteinExistence type="predicted"/>
<dbReference type="PANTHER" id="PTHR35851">
    <property type="entry name" value="CELL DIVISION PROTEIN FTSQ"/>
    <property type="match status" value="1"/>
</dbReference>
<accession>A0A853F0C0</accession>
<gene>
    <name evidence="10" type="ORF">H0A76_03455</name>
</gene>
<keyword evidence="1" id="KW-1003">Cell membrane</keyword>
<feature type="domain" description="Cell division protein FtsQ/DivIB C-terminal" evidence="8">
    <location>
        <begin position="137"/>
        <end position="243"/>
    </location>
</feature>
<protein>
    <submittedName>
        <fullName evidence="10">FtsQ-type POTRA domain-containing protein</fullName>
    </submittedName>
</protein>
<dbReference type="RefSeq" id="WP_369152483.1">
    <property type="nucleotide sequence ID" value="NZ_OZ156464.1"/>
</dbReference>
<dbReference type="PANTHER" id="PTHR35851:SF1">
    <property type="entry name" value="CELL DIVISION PROTEIN FTSQ"/>
    <property type="match status" value="1"/>
</dbReference>
<evidence type="ECO:0000313" key="11">
    <source>
        <dbReference type="Proteomes" id="UP000568751"/>
    </source>
</evidence>
<organism evidence="10 11">
    <name type="scientific">Candidatus Thiodubiliella endoseptemdiera</name>
    <dbReference type="NCBI Taxonomy" id="2738886"/>
    <lineage>
        <taxon>Bacteria</taxon>
        <taxon>Pseudomonadati</taxon>
        <taxon>Pseudomonadota</taxon>
        <taxon>Gammaproteobacteria</taxon>
        <taxon>Candidatus Pseudothioglobaceae</taxon>
        <taxon>Candidatus Thiodubiliella</taxon>
    </lineage>
</organism>
<dbReference type="InterPro" id="IPR045335">
    <property type="entry name" value="FtsQ_C_sf"/>
</dbReference>
<evidence type="ECO:0000256" key="6">
    <source>
        <dbReference type="ARBA" id="ARBA00023306"/>
    </source>
</evidence>
<dbReference type="InterPro" id="IPR013685">
    <property type="entry name" value="POTRA_FtsQ_type"/>
</dbReference>
<evidence type="ECO:0000256" key="2">
    <source>
        <dbReference type="ARBA" id="ARBA00022519"/>
    </source>
</evidence>
<keyword evidence="2" id="KW-0997">Cell inner membrane</keyword>
<dbReference type="InterPro" id="IPR026579">
    <property type="entry name" value="FtsQ"/>
</dbReference>
<dbReference type="GO" id="GO:0090529">
    <property type="term" value="P:cell septum assembly"/>
    <property type="evidence" value="ECO:0007669"/>
    <property type="project" value="InterPro"/>
</dbReference>
<evidence type="ECO:0000256" key="7">
    <source>
        <dbReference type="SAM" id="Phobius"/>
    </source>
</evidence>
<feature type="domain" description="POTRA" evidence="9">
    <location>
        <begin position="63"/>
        <end position="114"/>
    </location>
</feature>
<dbReference type="Gene3D" id="3.10.20.310">
    <property type="entry name" value="membrane protein fhac"/>
    <property type="match status" value="1"/>
</dbReference>
<keyword evidence="5 7" id="KW-1133">Transmembrane helix</keyword>
<keyword evidence="4 7" id="KW-0812">Transmembrane</keyword>
<keyword evidence="3" id="KW-0132">Cell division</keyword>
<sequence length="252" mass="29650">MNKKNKRYNKRQKTTTQRLMPVAKILTIFFTISLALWGMTKIKDIDSLKTVFKWQIDSSFLITQAELEKKIQPLIKNKYLLDLVEIKHLLESEPWIATAQVKRSFFNTVKINIETQQIAMRWENTDCKMKSTPNCSGYISNTGTLFIPKKQVKSDVVLARSKADKASIAQLYQDYLIYQNATKKRIKSFSRTHIDKLVFEPNIKVVLGYQQKQQRLVRFLKVYAKLRKKIAKKKLNRATFDMRYPKGFSVKW</sequence>
<feature type="transmembrane region" description="Helical" evidence="7">
    <location>
        <begin position="21"/>
        <end position="39"/>
    </location>
</feature>
<dbReference type="AlphaFoldDB" id="A0A853F0C0"/>
<evidence type="ECO:0000313" key="10">
    <source>
        <dbReference type="EMBL" id="NYT27026.1"/>
    </source>
</evidence>
<dbReference type="Proteomes" id="UP000568751">
    <property type="component" value="Unassembled WGS sequence"/>
</dbReference>
<evidence type="ECO:0000256" key="5">
    <source>
        <dbReference type="ARBA" id="ARBA00022989"/>
    </source>
</evidence>
<evidence type="ECO:0000259" key="9">
    <source>
        <dbReference type="Pfam" id="PF08478"/>
    </source>
</evidence>
<keyword evidence="7" id="KW-0472">Membrane</keyword>
<evidence type="ECO:0000259" key="8">
    <source>
        <dbReference type="Pfam" id="PF03799"/>
    </source>
</evidence>
<dbReference type="InterPro" id="IPR005548">
    <property type="entry name" value="Cell_div_FtsQ/DivIB_C"/>
</dbReference>
<evidence type="ECO:0000256" key="4">
    <source>
        <dbReference type="ARBA" id="ARBA00022692"/>
    </source>
</evidence>
<comment type="caution">
    <text evidence="10">The sequence shown here is derived from an EMBL/GenBank/DDBJ whole genome shotgun (WGS) entry which is preliminary data.</text>
</comment>
<dbReference type="EMBL" id="JACCHT010000001">
    <property type="protein sequence ID" value="NYT27026.1"/>
    <property type="molecule type" value="Genomic_DNA"/>
</dbReference>
<name>A0A853F0C0_9GAMM</name>
<keyword evidence="6" id="KW-0131">Cell cycle</keyword>
<dbReference type="Pfam" id="PF08478">
    <property type="entry name" value="POTRA_1"/>
    <property type="match status" value="1"/>
</dbReference>
<dbReference type="Pfam" id="PF03799">
    <property type="entry name" value="FtsQ_DivIB_C"/>
    <property type="match status" value="1"/>
</dbReference>
<reference evidence="10 11" key="1">
    <citation type="submission" date="2020-05" db="EMBL/GenBank/DDBJ databases">
        <title>Horizontal transmission and recombination maintain forever young bacterial symbiont genomes.</title>
        <authorList>
            <person name="Russell S.L."/>
            <person name="Pepper-Tunick E."/>
            <person name="Svedberg J."/>
            <person name="Byrne A."/>
            <person name="Ruelas Castillo J."/>
            <person name="Vollmers C."/>
            <person name="Beinart R.A."/>
            <person name="Corbett-Detig R."/>
        </authorList>
    </citation>
    <scope>NUCLEOTIDE SEQUENCE [LARGE SCALE GENOMIC DNA]</scope>
    <source>
        <strain evidence="10">455</strain>
    </source>
</reference>